<reference evidence="7" key="1">
    <citation type="submission" date="2022-07" db="EMBL/GenBank/DDBJ databases">
        <authorList>
            <person name="Trinca V."/>
            <person name="Uliana J.V.C."/>
            <person name="Torres T.T."/>
            <person name="Ward R.J."/>
            <person name="Monesi N."/>
        </authorList>
    </citation>
    <scope>NUCLEOTIDE SEQUENCE</scope>
    <source>
        <strain evidence="7">HSMRA1968</strain>
        <tissue evidence="7">Whole embryos</tissue>
    </source>
</reference>
<dbReference type="SUPFAM" id="SSF50814">
    <property type="entry name" value="Lipocalins"/>
    <property type="match status" value="1"/>
</dbReference>
<dbReference type="AlphaFoldDB" id="A0A9Q0MR32"/>
<dbReference type="InterPro" id="IPR000463">
    <property type="entry name" value="Fatty_acid-bd"/>
</dbReference>
<dbReference type="PRINTS" id="PR00178">
    <property type="entry name" value="FATTYACIDBP"/>
</dbReference>
<evidence type="ECO:0000259" key="6">
    <source>
        <dbReference type="Pfam" id="PF00061"/>
    </source>
</evidence>
<gene>
    <name evidence="7" type="ORF">Bhyg_13311</name>
</gene>
<dbReference type="InterPro" id="IPR012674">
    <property type="entry name" value="Calycin"/>
</dbReference>
<keyword evidence="2" id="KW-0446">Lipid-binding</keyword>
<evidence type="ECO:0000256" key="2">
    <source>
        <dbReference type="ARBA" id="ARBA00023121"/>
    </source>
</evidence>
<evidence type="ECO:0000256" key="1">
    <source>
        <dbReference type="ARBA" id="ARBA00008390"/>
    </source>
</evidence>
<dbReference type="InterPro" id="IPR000566">
    <property type="entry name" value="Lipocln_cytosolic_FA-bd_dom"/>
</dbReference>
<dbReference type="FunFam" id="2.40.128.20:FF:000001">
    <property type="entry name" value="Fatty acid-binding protein, adipocyte"/>
    <property type="match status" value="1"/>
</dbReference>
<dbReference type="PANTHER" id="PTHR11955">
    <property type="entry name" value="FATTY ACID BINDING PROTEIN"/>
    <property type="match status" value="1"/>
</dbReference>
<comment type="function">
    <text evidence="3">Binds fatty acids in a 1:1 molar ratio.</text>
</comment>
<keyword evidence="8" id="KW-1185">Reference proteome</keyword>
<dbReference type="GO" id="GO:0005504">
    <property type="term" value="F:fatty acid binding"/>
    <property type="evidence" value="ECO:0007669"/>
    <property type="project" value="UniProtKB-ARBA"/>
</dbReference>
<protein>
    <recommendedName>
        <fullName evidence="4">Fatty acid-binding protein, muscle</fullName>
    </recommendedName>
    <alternativeName>
        <fullName evidence="5">M-FABP</fullName>
    </alternativeName>
</protein>
<evidence type="ECO:0000313" key="7">
    <source>
        <dbReference type="EMBL" id="KAJ6634732.1"/>
    </source>
</evidence>
<accession>A0A9Q0MR32</accession>
<evidence type="ECO:0000313" key="8">
    <source>
        <dbReference type="Proteomes" id="UP001151699"/>
    </source>
</evidence>
<feature type="domain" description="Lipocalin/cytosolic fatty-acid binding" evidence="6">
    <location>
        <begin position="25"/>
        <end position="146"/>
    </location>
</feature>
<dbReference type="Proteomes" id="UP001151699">
    <property type="component" value="Chromosome C"/>
</dbReference>
<evidence type="ECO:0000256" key="4">
    <source>
        <dbReference type="ARBA" id="ARBA00072951"/>
    </source>
</evidence>
<sequence length="148" mass="17009">NAERCSYQVSFQSKSTFKMAWVGKKYKLEKSENFGDYMKALGVGMMLRQVGNTVYPTVDLVKNGDEYSFTTSSTFKTTVIKFKEGEEFDEETLDGRKIRSVITFDGDKMIHDQKGDKGHIIYRVFTETDLTVTMELDGIKVTRYYKAV</sequence>
<dbReference type="Pfam" id="PF00061">
    <property type="entry name" value="Lipocalin"/>
    <property type="match status" value="1"/>
</dbReference>
<dbReference type="EMBL" id="WJQU01000004">
    <property type="protein sequence ID" value="KAJ6634732.1"/>
    <property type="molecule type" value="Genomic_DNA"/>
</dbReference>
<evidence type="ECO:0000256" key="3">
    <source>
        <dbReference type="ARBA" id="ARBA00057009"/>
    </source>
</evidence>
<feature type="non-terminal residue" evidence="7">
    <location>
        <position position="1"/>
    </location>
</feature>
<dbReference type="OrthoDB" id="354351at2759"/>
<dbReference type="Gene3D" id="2.40.128.20">
    <property type="match status" value="1"/>
</dbReference>
<dbReference type="InterPro" id="IPR031259">
    <property type="entry name" value="ILBP"/>
</dbReference>
<comment type="similarity">
    <text evidence="1">Belongs to the calycin superfamily. Fatty-acid binding protein (FABP) family.</text>
</comment>
<proteinExistence type="inferred from homology"/>
<organism evidence="7 8">
    <name type="scientific">Pseudolycoriella hygida</name>
    <dbReference type="NCBI Taxonomy" id="35572"/>
    <lineage>
        <taxon>Eukaryota</taxon>
        <taxon>Metazoa</taxon>
        <taxon>Ecdysozoa</taxon>
        <taxon>Arthropoda</taxon>
        <taxon>Hexapoda</taxon>
        <taxon>Insecta</taxon>
        <taxon>Pterygota</taxon>
        <taxon>Neoptera</taxon>
        <taxon>Endopterygota</taxon>
        <taxon>Diptera</taxon>
        <taxon>Nematocera</taxon>
        <taxon>Sciaroidea</taxon>
        <taxon>Sciaridae</taxon>
        <taxon>Pseudolycoriella</taxon>
    </lineage>
</organism>
<comment type="caution">
    <text evidence="7">The sequence shown here is derived from an EMBL/GenBank/DDBJ whole genome shotgun (WGS) entry which is preliminary data.</text>
</comment>
<name>A0A9Q0MR32_9DIPT</name>
<evidence type="ECO:0000256" key="5">
    <source>
        <dbReference type="ARBA" id="ARBA00081149"/>
    </source>
</evidence>